<dbReference type="Pfam" id="PF23359">
    <property type="entry name" value="Lsr2_DNA-bd"/>
    <property type="match status" value="1"/>
</dbReference>
<dbReference type="EMBL" id="JAERWL010000005">
    <property type="protein sequence ID" value="MBM9475681.1"/>
    <property type="molecule type" value="Genomic_DNA"/>
</dbReference>
<feature type="region of interest" description="Disordered" evidence="2">
    <location>
        <begin position="51"/>
        <end position="79"/>
    </location>
</feature>
<feature type="domain" description="Lsr2 DNA-binding" evidence="4">
    <location>
        <begin position="74"/>
        <end position="108"/>
    </location>
</feature>
<organism evidence="5 6">
    <name type="scientific">Nakamurella flavida</name>
    <dbReference type="NCBI Taxonomy" id="363630"/>
    <lineage>
        <taxon>Bacteria</taxon>
        <taxon>Bacillati</taxon>
        <taxon>Actinomycetota</taxon>
        <taxon>Actinomycetes</taxon>
        <taxon>Nakamurellales</taxon>
        <taxon>Nakamurellaceae</taxon>
        <taxon>Nakamurella</taxon>
    </lineage>
</organism>
<dbReference type="GO" id="GO:0003677">
    <property type="term" value="F:DNA binding"/>
    <property type="evidence" value="ECO:0007669"/>
    <property type="project" value="UniProtKB-KW"/>
</dbReference>
<accession>A0A939C248</accession>
<proteinExistence type="predicted"/>
<evidence type="ECO:0000259" key="3">
    <source>
        <dbReference type="Pfam" id="PF11774"/>
    </source>
</evidence>
<keyword evidence="6" id="KW-1185">Reference proteome</keyword>
<keyword evidence="1" id="KW-0238">DNA-binding</keyword>
<dbReference type="InterPro" id="IPR042261">
    <property type="entry name" value="Lsr2-like_dimerization"/>
</dbReference>
<dbReference type="Gene3D" id="4.10.320.10">
    <property type="entry name" value="E3-binding domain"/>
    <property type="match status" value="1"/>
</dbReference>
<feature type="domain" description="Lsr2 dimerization" evidence="3">
    <location>
        <begin position="1"/>
        <end position="57"/>
    </location>
</feature>
<evidence type="ECO:0000313" key="6">
    <source>
        <dbReference type="Proteomes" id="UP000663801"/>
    </source>
</evidence>
<dbReference type="Pfam" id="PF11774">
    <property type="entry name" value="Lsr2"/>
    <property type="match status" value="1"/>
</dbReference>
<evidence type="ECO:0000256" key="1">
    <source>
        <dbReference type="ARBA" id="ARBA00023125"/>
    </source>
</evidence>
<gene>
    <name evidence="5" type="ORF">JL107_04390</name>
</gene>
<dbReference type="InterPro" id="IPR024412">
    <property type="entry name" value="Lsr2_dim_dom"/>
</dbReference>
<evidence type="ECO:0000256" key="2">
    <source>
        <dbReference type="SAM" id="MobiDB-lite"/>
    </source>
</evidence>
<feature type="compositionally biased region" description="Basic and acidic residues" evidence="2">
    <location>
        <begin position="51"/>
        <end position="63"/>
    </location>
</feature>
<dbReference type="InterPro" id="IPR036625">
    <property type="entry name" value="E3-bd_dom_sf"/>
</dbReference>
<protein>
    <submittedName>
        <fullName evidence="5">Lsr2 family protein</fullName>
    </submittedName>
</protein>
<dbReference type="RefSeq" id="WP_205255784.1">
    <property type="nucleotide sequence ID" value="NZ_BAAAPV010000002.1"/>
</dbReference>
<dbReference type="Proteomes" id="UP000663801">
    <property type="component" value="Unassembled WGS sequence"/>
</dbReference>
<comment type="caution">
    <text evidence="5">The sequence shown here is derived from an EMBL/GenBank/DDBJ whole genome shotgun (WGS) entry which is preliminary data.</text>
</comment>
<name>A0A939C248_9ACTN</name>
<evidence type="ECO:0000259" key="4">
    <source>
        <dbReference type="Pfam" id="PF23359"/>
    </source>
</evidence>
<reference evidence="5" key="1">
    <citation type="submission" date="2021-01" db="EMBL/GenBank/DDBJ databases">
        <title>KCTC 19127 draft genome.</title>
        <authorList>
            <person name="An D."/>
        </authorList>
    </citation>
    <scope>NUCLEOTIDE SEQUENCE</scope>
    <source>
        <strain evidence="5">KCTC 19127</strain>
    </source>
</reference>
<dbReference type="Gene3D" id="3.30.60.230">
    <property type="entry name" value="Lsr2, dimerization domain"/>
    <property type="match status" value="1"/>
</dbReference>
<sequence>MAQQTSITLVDDLDGGKAVETISFSLDGSTYEIDLNKKNANALRKALSDFVEHGRKVRGDQPQRRNGRRTAGSDGPSPVAVREWATAQGISVSPRGRIASDVVRRYQESQA</sequence>
<dbReference type="AlphaFoldDB" id="A0A939C248"/>
<dbReference type="InterPro" id="IPR055370">
    <property type="entry name" value="Lsr2_DNA-bd"/>
</dbReference>
<evidence type="ECO:0000313" key="5">
    <source>
        <dbReference type="EMBL" id="MBM9475681.1"/>
    </source>
</evidence>
<dbReference type="GO" id="GO:0016746">
    <property type="term" value="F:acyltransferase activity"/>
    <property type="evidence" value="ECO:0007669"/>
    <property type="project" value="InterPro"/>
</dbReference>